<dbReference type="Proteomes" id="UP000242258">
    <property type="component" value="Unassembled WGS sequence"/>
</dbReference>
<dbReference type="RefSeq" id="WP_070049852.1">
    <property type="nucleotide sequence ID" value="NZ_CBCSDO010000008.1"/>
</dbReference>
<dbReference type="AlphaFoldDB" id="A0A1E7Q8D0"/>
<dbReference type="EMBL" id="MKEK01000001">
    <property type="protein sequence ID" value="OEY70298.1"/>
    <property type="molecule type" value="Genomic_DNA"/>
</dbReference>
<accession>A0A1E7Q8D0</accession>
<organism evidence="1 2">
    <name type="scientific">Rheinheimera salexigens</name>
    <dbReference type="NCBI Taxonomy" id="1628148"/>
    <lineage>
        <taxon>Bacteria</taxon>
        <taxon>Pseudomonadati</taxon>
        <taxon>Pseudomonadota</taxon>
        <taxon>Gammaproteobacteria</taxon>
        <taxon>Chromatiales</taxon>
        <taxon>Chromatiaceae</taxon>
        <taxon>Rheinheimera</taxon>
    </lineage>
</organism>
<comment type="caution">
    <text evidence="1">The sequence shown here is derived from an EMBL/GenBank/DDBJ whole genome shotgun (WGS) entry which is preliminary data.</text>
</comment>
<name>A0A1E7Q8D0_9GAMM</name>
<gene>
    <name evidence="1" type="ORF">BI198_12500</name>
</gene>
<keyword evidence="2" id="KW-1185">Reference proteome</keyword>
<dbReference type="STRING" id="1628148.BI198_12500"/>
<evidence type="ECO:0000313" key="1">
    <source>
        <dbReference type="EMBL" id="OEY70298.1"/>
    </source>
</evidence>
<proteinExistence type="predicted"/>
<reference evidence="2" key="1">
    <citation type="submission" date="2016-09" db="EMBL/GenBank/DDBJ databases">
        <authorList>
            <person name="Wan X."/>
            <person name="Hou S."/>
        </authorList>
    </citation>
    <scope>NUCLEOTIDE SEQUENCE [LARGE SCALE GENOMIC DNA]</scope>
    <source>
        <strain evidence="2">KH87</strain>
    </source>
</reference>
<sequence length="102" mass="11972">MDSLDNFKSKISLLKCEINVLLQSKEYNVAEIINKMVIFNTLLTINAANISRSEQIRPFLITNQEWLTVTIEKLQKEQQSVANQMMQLQQRKKVEMKYSVHQ</sequence>
<evidence type="ECO:0000313" key="2">
    <source>
        <dbReference type="Proteomes" id="UP000242258"/>
    </source>
</evidence>
<protein>
    <submittedName>
        <fullName evidence="1">Uncharacterized protein</fullName>
    </submittedName>
</protein>